<feature type="compositionally biased region" description="Basic and acidic residues" evidence="1">
    <location>
        <begin position="816"/>
        <end position="825"/>
    </location>
</feature>
<feature type="region of interest" description="Disordered" evidence="1">
    <location>
        <begin position="795"/>
        <end position="1033"/>
    </location>
</feature>
<evidence type="ECO:0000313" key="3">
    <source>
        <dbReference type="Proteomes" id="UP000028828"/>
    </source>
</evidence>
<sequence length="2225" mass="244553">MVVTENEEADRSRSLAAAHDSSGTSDHSDEDTRNPGVPSTDRTFGQDSHVHILDKETLASCNLNNQGLCLAGIEPVDTPPSHESELSPTSSIASDKSPDCLYPEHGRIGTDDLLKETDASSSPIQTFHSLTDADGRSSDGQKDAGFCGCTEDSANWECWKREVGIETSGRQDVTAGKTRLPASSTGDPLYIQVFHEGTTNADSFVGCPPEERDALTGIEQVEMPAARGMEESSAVSSEDESIVILSSDMDSGDDTFEELFVDRNDPTDAFDGITGDEGYGVLLGTESPDGGAVSEGESVDPEYLDEENSDSEAQDSLHHPPRPSPQLSLEVLLPISNLDGGEHRSNFERRPLLPPLSATTLTPPSRGSSFPVASWPVSTLMSPSDYPAAFSIPSLPAGVDSSVPSVLDSRCAVESQLELALGSLSMYSSCSLPIRLRGSSHTLISFTREESPLCQTGGPLLASDMGETEESKADSAACFKRLSSPDPAQTGPERGASCGYLSERDSFPSEAQEMGMCSLDAASSPFAVAVCDETTPLLADASRQASRCDSCLPDSPRCPLTLSAHGRVVGTSIHAESLDNRDIVCVSSSRYSSLPTSIRDEEENRAIFSYIDTPESIEVGRGHGIIPAKCTGQSQRQQRTRQGSSPGLTDWFSWNDSGLTCAKKQPDAHDRTNLEFALWKLSEGVGHSEAVEETDERGRDGQDTVNVTEEGKDSLEDEGFFQMPSGEGREQPGYRDEELLLRHNAQQCAGHEEENIADRDHVEWDDKKYGHTLLDDGWAGLPAGDERLCQTFLKGGKETRRGTTGTAAQHAKKPKNQREEQHEQSFRSVETEDFLEDDVLENLSGARHNNGDSEPPHSAADGKQSSSGIGCHSQHKTEDVNKMTPHAEEFELSSRIDGDRSAMSPDRRQENTDLRQGPDGDEDNLHGSSKKARKRRWSMSVSSGQAPPRRKKERKRDKDACASMPSVGDKRLPGIMAPDTQDSSKIHEDARESSPTSISPSYCEVRQDDNEEKIGKDNDVYKQARVPDKSRETRKRVSFFEGAPACTACIASLFSAEHSNEYLLNQLPSVSTNNTPDRLLQTRFSDEMSGHRLSSRQKLSKSRETAGGEQKTKRAEESPTSETKESIVMERGKQSEGKMENNTEREDAMFQEERQRTNEEERLQDACPMHFACAELPKQECLAAQGNDEDTVNQGFCSEDSSVEHAISVAELKTAKEATKGNERMRLWTQWTEEDEDDFGDCKWREKEMEEVEGYTAKNTRNTSADRGSIHVILEGTNDPESYKGVGVGLLDSLGASGTLPLLAEQSDAAPTDAGTETEVRGRKEERGAPDQQEKRQEQLLFPHHKSARWKSLPLPIEGTTGSDRLGSGEQILLRRSISDEGTSTRHAHNEPGFHLMRTDRRTALQASGRPFGSSEAKGVHAPGRFAGTCFARDSQVERFTLDLQVNHDNHESSCLARPTQPSHDNGIAINDSHDPACPSEAPESVTIPQLCTGTRNMSLAIEKKQNCTNQNRDGSEIWERGDRDEEAEAIRADGALAPAASLLTPEGCKETNGQEANLSSFLAGSSSSYLSPSTRVSRDGLSEISAEKNSDCNKKSEGKTGLKKEERMGNRNVDDSQGKEEPERVVTRTEQDGAAGLTSDEKGEKDKHDEVTATPSVDEDFPLLSTAHSQGRKKNGARRQANGEDKKRQSPTHFENNRSKQTTERNRKPLLAPRSSSDFVASSQGHAGSVSTKTEHQGEQERPKAEAKEEGDKEKIGDEDARAEALQQGTCDGSSEGKTRVITDVPLSPYTRSMQIEPKQANAGDSEMWSANKREREKLTREATGEVAQGSVATDENAAETVVQQAHRNGAYQERWGEAIQDSENRNVADFEKKLEVQALPYDQEETKQLRQVGASDSSDGETDVLTKESVLQMWLRGENARGRKTTEDRNRGQCDDQNGSDDGDEGTETTEIKELDGSKARSGKTEETENMRQAEDHKMNIQHKQGRRRRGQRRREHQEYRRQRKQTQLQEERLKEVVDAQAGKAKMDEQERKARDVEEERKDQDLRVRHVDEGAHLKKADNRHNGTDLKREHNETRQKESNSERHRSTLTGDTPHTPDFVSCASSGVRSSVLPSSLQTAGSPPSSICLDPAASVGRQATKNIGGKRKQALCHHKTPQPSSSSSFFHQHSGEGSRGRGEEIRRLLAEDGERKGRSQQLSKWTVWAVLLLVWTWGRPVSVQNYI</sequence>
<reference evidence="2 3" key="1">
    <citation type="submission" date="2014-03" db="EMBL/GenBank/DDBJ databases">
        <authorList>
            <person name="Sibley D."/>
            <person name="Venepally P."/>
            <person name="Karamycheva S."/>
            <person name="Hadjithomas M."/>
            <person name="Khan A."/>
            <person name="Brunk B."/>
            <person name="Roos D."/>
            <person name="Caler E."/>
            <person name="Lorenzi H."/>
        </authorList>
    </citation>
    <scope>NUCLEOTIDE SEQUENCE [LARGE SCALE GENOMIC DNA]</scope>
    <source>
        <strain evidence="3">p89</strain>
    </source>
</reference>
<feature type="compositionally biased region" description="Acidic residues" evidence="1">
    <location>
        <begin position="1940"/>
        <end position="1950"/>
    </location>
</feature>
<feature type="region of interest" description="Disordered" evidence="1">
    <location>
        <begin position="630"/>
        <end position="649"/>
    </location>
</feature>
<feature type="region of interest" description="Disordered" evidence="1">
    <location>
        <begin position="1"/>
        <end position="48"/>
    </location>
</feature>
<evidence type="ECO:0000313" key="2">
    <source>
        <dbReference type="EMBL" id="KFG39051.1"/>
    </source>
</evidence>
<evidence type="ECO:0000256" key="1">
    <source>
        <dbReference type="SAM" id="MobiDB-lite"/>
    </source>
</evidence>
<feature type="compositionally biased region" description="Basic and acidic residues" evidence="1">
    <location>
        <begin position="1920"/>
        <end position="1936"/>
    </location>
</feature>
<feature type="compositionally biased region" description="Basic and acidic residues" evidence="1">
    <location>
        <begin position="1696"/>
        <end position="1708"/>
    </location>
</feature>
<dbReference type="VEuPathDB" id="ToxoDB:TGP89_239580"/>
<feature type="compositionally biased region" description="Polar residues" evidence="1">
    <location>
        <begin position="1715"/>
        <end position="1733"/>
    </location>
</feature>
<feature type="region of interest" description="Disordered" evidence="1">
    <location>
        <begin position="262"/>
        <end position="327"/>
    </location>
</feature>
<feature type="compositionally biased region" description="Basic and acidic residues" evidence="1">
    <location>
        <begin position="96"/>
        <end position="118"/>
    </location>
</feature>
<feature type="region of interest" description="Disordered" evidence="1">
    <location>
        <begin position="73"/>
        <end position="143"/>
    </location>
</feature>
<feature type="compositionally biased region" description="Basic and acidic residues" evidence="1">
    <location>
        <begin position="1734"/>
        <end position="1764"/>
    </location>
</feature>
<feature type="compositionally biased region" description="Acidic residues" evidence="1">
    <location>
        <begin position="297"/>
        <end position="313"/>
    </location>
</feature>
<feature type="region of interest" description="Disordered" evidence="1">
    <location>
        <begin position="1303"/>
        <end position="1342"/>
    </location>
</feature>
<feature type="compositionally biased region" description="Acidic residues" evidence="1">
    <location>
        <begin position="831"/>
        <end position="840"/>
    </location>
</feature>
<protein>
    <submittedName>
        <fullName evidence="2">Uncharacterized protein</fullName>
    </submittedName>
</protein>
<feature type="region of interest" description="Disordered" evidence="1">
    <location>
        <begin position="1879"/>
        <end position="2108"/>
    </location>
</feature>
<feature type="compositionally biased region" description="Basic and acidic residues" evidence="1">
    <location>
        <begin position="2171"/>
        <end position="2180"/>
    </location>
</feature>
<dbReference type="EMBL" id="AEYI02001304">
    <property type="protein sequence ID" value="KFG39051.1"/>
    <property type="molecule type" value="Genomic_DNA"/>
</dbReference>
<feature type="compositionally biased region" description="Basic and acidic residues" evidence="1">
    <location>
        <begin position="1813"/>
        <end position="1825"/>
    </location>
</feature>
<feature type="compositionally biased region" description="Basic residues" evidence="1">
    <location>
        <begin position="928"/>
        <end position="937"/>
    </location>
</feature>
<organism evidence="2 3">
    <name type="scientific">Toxoplasma gondii p89</name>
    <dbReference type="NCBI Taxonomy" id="943119"/>
    <lineage>
        <taxon>Eukaryota</taxon>
        <taxon>Sar</taxon>
        <taxon>Alveolata</taxon>
        <taxon>Apicomplexa</taxon>
        <taxon>Conoidasida</taxon>
        <taxon>Coccidia</taxon>
        <taxon>Eucoccidiorida</taxon>
        <taxon>Eimeriorina</taxon>
        <taxon>Sarcocystidae</taxon>
        <taxon>Toxoplasma</taxon>
    </lineage>
</organism>
<feature type="compositionally biased region" description="Low complexity" evidence="1">
    <location>
        <begin position="355"/>
        <end position="366"/>
    </location>
</feature>
<feature type="region of interest" description="Disordered" evidence="1">
    <location>
        <begin position="2155"/>
        <end position="2180"/>
    </location>
</feature>
<feature type="compositionally biased region" description="Basic and acidic residues" evidence="1">
    <location>
        <begin position="1952"/>
        <end position="1981"/>
    </location>
</feature>
<feature type="compositionally biased region" description="Basic and acidic residues" evidence="1">
    <location>
        <begin position="1005"/>
        <end position="1031"/>
    </location>
</feature>
<feature type="compositionally biased region" description="Basic and acidic residues" evidence="1">
    <location>
        <begin position="875"/>
        <end position="918"/>
    </location>
</feature>
<dbReference type="OrthoDB" id="331877at2759"/>
<feature type="compositionally biased region" description="Low complexity" evidence="1">
    <location>
        <begin position="631"/>
        <end position="645"/>
    </location>
</feature>
<feature type="compositionally biased region" description="Basic and acidic residues" evidence="1">
    <location>
        <begin position="1101"/>
        <end position="1150"/>
    </location>
</feature>
<feature type="region of interest" description="Disordered" evidence="1">
    <location>
        <begin position="1581"/>
        <end position="1842"/>
    </location>
</feature>
<feature type="compositionally biased region" description="Polar residues" evidence="1">
    <location>
        <begin position="119"/>
        <end position="129"/>
    </location>
</feature>
<feature type="compositionally biased region" description="Basic and acidic residues" evidence="1">
    <location>
        <begin position="1581"/>
        <end position="1632"/>
    </location>
</feature>
<comment type="caution">
    <text evidence="2">The sequence shown here is derived from an EMBL/GenBank/DDBJ whole genome shotgun (WGS) entry which is preliminary data.</text>
</comment>
<feature type="region of interest" description="Disordered" evidence="1">
    <location>
        <begin position="343"/>
        <end position="369"/>
    </location>
</feature>
<feature type="compositionally biased region" description="Low complexity" evidence="1">
    <location>
        <begin position="2159"/>
        <end position="2170"/>
    </location>
</feature>
<feature type="compositionally biased region" description="Basic and acidic residues" evidence="1">
    <location>
        <begin position="1318"/>
        <end position="1338"/>
    </location>
</feature>
<name>A0A086K3T3_TOXGO</name>
<gene>
    <name evidence="2" type="ORF">TGP89_239580</name>
</gene>
<accession>A0A086K3T3</accession>
<proteinExistence type="predicted"/>
<feature type="compositionally biased region" description="Basic residues" evidence="1">
    <location>
        <begin position="1982"/>
        <end position="1997"/>
    </location>
</feature>
<feature type="compositionally biased region" description="Basic and acidic residues" evidence="1">
    <location>
        <begin position="2027"/>
        <end position="2089"/>
    </location>
</feature>
<feature type="compositionally biased region" description="Basic and acidic residues" evidence="1">
    <location>
        <begin position="982"/>
        <end position="992"/>
    </location>
</feature>
<dbReference type="Proteomes" id="UP000028828">
    <property type="component" value="Unassembled WGS sequence"/>
</dbReference>
<feature type="compositionally biased region" description="Basic and acidic residues" evidence="1">
    <location>
        <begin position="131"/>
        <end position="142"/>
    </location>
</feature>
<feature type="region of interest" description="Disordered" evidence="1">
    <location>
        <begin position="1083"/>
        <end position="1150"/>
    </location>
</feature>
<feature type="compositionally biased region" description="Basic and acidic residues" evidence="1">
    <location>
        <begin position="1640"/>
        <end position="1652"/>
    </location>
</feature>